<dbReference type="Pfam" id="PF04545">
    <property type="entry name" value="Sigma70_r4"/>
    <property type="match status" value="1"/>
</dbReference>
<dbReference type="PANTHER" id="PTHR30603:SF60">
    <property type="entry name" value="RNA POLYMERASE SIGMA FACTOR RPOD"/>
    <property type="match status" value="1"/>
</dbReference>
<dbReference type="InterPro" id="IPR009042">
    <property type="entry name" value="RNA_pol_sigma70_r1_2"/>
</dbReference>
<reference evidence="9" key="1">
    <citation type="submission" date="2024-01" db="EMBL/GenBank/DDBJ databases">
        <title>The first autotrophic representatives of the genus Thermodesulfovibrio.</title>
        <authorList>
            <person name="Maltseva A.I."/>
            <person name="Elcheninov A.G."/>
            <person name="Kublanov I.V."/>
            <person name="Lebedinsky A.V."/>
            <person name="Frolov E.N."/>
        </authorList>
    </citation>
    <scope>NUCLEOTIDE SEQUENCE</scope>
    <source>
        <strain evidence="9">3907-1M</strain>
    </source>
</reference>
<dbReference type="InterPro" id="IPR050239">
    <property type="entry name" value="Sigma-70_RNA_pol_init_factors"/>
</dbReference>
<dbReference type="InterPro" id="IPR036388">
    <property type="entry name" value="WH-like_DNA-bd_sf"/>
</dbReference>
<dbReference type="PROSITE" id="PS00715">
    <property type="entry name" value="SIGMA70_1"/>
    <property type="match status" value="1"/>
</dbReference>
<dbReference type="InterPro" id="IPR014284">
    <property type="entry name" value="RNA_pol_sigma-70_dom"/>
</dbReference>
<accession>A0AAU8H0W9</accession>
<evidence type="ECO:0000256" key="2">
    <source>
        <dbReference type="ARBA" id="ARBA00023015"/>
    </source>
</evidence>
<dbReference type="SUPFAM" id="SSF88659">
    <property type="entry name" value="Sigma3 and sigma4 domains of RNA polymerase sigma factors"/>
    <property type="match status" value="2"/>
</dbReference>
<evidence type="ECO:0000313" key="9">
    <source>
        <dbReference type="EMBL" id="XCH47286.1"/>
    </source>
</evidence>
<dbReference type="PANTHER" id="PTHR30603">
    <property type="entry name" value="RNA POLYMERASE SIGMA FACTOR RPO"/>
    <property type="match status" value="1"/>
</dbReference>
<dbReference type="InterPro" id="IPR007627">
    <property type="entry name" value="RNA_pol_sigma70_r2"/>
</dbReference>
<keyword evidence="4 6" id="KW-0238">DNA-binding</keyword>
<evidence type="ECO:0000259" key="8">
    <source>
        <dbReference type="PROSITE" id="PS00716"/>
    </source>
</evidence>
<feature type="domain" description="RNA polymerase sigma-70" evidence="8">
    <location>
        <begin position="385"/>
        <end position="411"/>
    </location>
</feature>
<dbReference type="GO" id="GO:0003677">
    <property type="term" value="F:DNA binding"/>
    <property type="evidence" value="ECO:0007669"/>
    <property type="project" value="UniProtKB-KW"/>
</dbReference>
<evidence type="ECO:0000256" key="3">
    <source>
        <dbReference type="ARBA" id="ARBA00023082"/>
    </source>
</evidence>
<evidence type="ECO:0000256" key="6">
    <source>
        <dbReference type="RuleBase" id="RU362124"/>
    </source>
</evidence>
<evidence type="ECO:0000256" key="4">
    <source>
        <dbReference type="ARBA" id="ARBA00023125"/>
    </source>
</evidence>
<dbReference type="SUPFAM" id="SSF88946">
    <property type="entry name" value="Sigma2 domain of RNA polymerase sigma factors"/>
    <property type="match status" value="1"/>
</dbReference>
<dbReference type="Pfam" id="PF04539">
    <property type="entry name" value="Sigma70_r3"/>
    <property type="match status" value="1"/>
</dbReference>
<dbReference type="InterPro" id="IPR007630">
    <property type="entry name" value="RNA_pol_sigma70_r4"/>
</dbReference>
<dbReference type="AlphaFoldDB" id="A0AAU8H0W9"/>
<dbReference type="InterPro" id="IPR013325">
    <property type="entry name" value="RNA_pol_sigma_r2"/>
</dbReference>
<evidence type="ECO:0000259" key="7">
    <source>
        <dbReference type="PROSITE" id="PS00715"/>
    </source>
</evidence>
<comment type="similarity">
    <text evidence="1 6">Belongs to the sigma-70 factor family.</text>
</comment>
<keyword evidence="3 6" id="KW-0731">Sigma factor</keyword>
<organism evidence="9">
    <name type="scientific">Thermodesulfovibrio autotrophicus</name>
    <dbReference type="NCBI Taxonomy" id="3118333"/>
    <lineage>
        <taxon>Bacteria</taxon>
        <taxon>Pseudomonadati</taxon>
        <taxon>Nitrospirota</taxon>
        <taxon>Thermodesulfovibrionia</taxon>
        <taxon>Thermodesulfovibrionales</taxon>
        <taxon>Thermodesulfovibrionaceae</taxon>
        <taxon>Thermodesulfovibrio</taxon>
    </lineage>
</organism>
<dbReference type="CDD" id="cd06171">
    <property type="entry name" value="Sigma70_r4"/>
    <property type="match status" value="1"/>
</dbReference>
<dbReference type="Gene3D" id="1.10.601.10">
    <property type="entry name" value="RNA Polymerase Primary Sigma Factor"/>
    <property type="match status" value="1"/>
</dbReference>
<dbReference type="Pfam" id="PF04542">
    <property type="entry name" value="Sigma70_r2"/>
    <property type="match status" value="1"/>
</dbReference>
<gene>
    <name evidence="9" type="ORF">V4D30_03185</name>
</gene>
<dbReference type="GO" id="GO:0016987">
    <property type="term" value="F:sigma factor activity"/>
    <property type="evidence" value="ECO:0007669"/>
    <property type="project" value="UniProtKB-KW"/>
</dbReference>
<dbReference type="EMBL" id="CP144373">
    <property type="protein sequence ID" value="XCH47286.1"/>
    <property type="molecule type" value="Genomic_DNA"/>
</dbReference>
<dbReference type="PRINTS" id="PR00046">
    <property type="entry name" value="SIGMA70FCT"/>
</dbReference>
<dbReference type="KEGG" id="taut:V4D30_03185"/>
<proteinExistence type="inferred from homology"/>
<dbReference type="InterPro" id="IPR000943">
    <property type="entry name" value="RNA_pol_sigma70"/>
</dbReference>
<evidence type="ECO:0000256" key="5">
    <source>
        <dbReference type="ARBA" id="ARBA00023163"/>
    </source>
</evidence>
<evidence type="ECO:0000256" key="1">
    <source>
        <dbReference type="ARBA" id="ARBA00007788"/>
    </source>
</evidence>
<dbReference type="Gene3D" id="1.10.10.10">
    <property type="entry name" value="Winged helix-like DNA-binding domain superfamily/Winged helix DNA-binding domain"/>
    <property type="match status" value="2"/>
</dbReference>
<dbReference type="RefSeq" id="WP_353684809.1">
    <property type="nucleotide sequence ID" value="NZ_CP144373.1"/>
</dbReference>
<sequence length="427" mass="50743">MDEQKDFLNEFIEKDEDADRSAQVYDSLRLYFKCISAFPVLSKQEEKNLAKTINDKKMELIKELLHIPFVQKKIYELSNIFLKEPERAKEILDDEENFDLEQIKEIFLKASENIKKIMRRKKTTKEFLKKIFNIPLRDELTNMFVEELDNFRKEIIKGRDLKSITGMSNDEFINHFKVIKQIFNEFTEAKNKMIESNLKLVVSIAKKYIGRGLTLEDLIQEGNIGLMKAIDKFEYKKGFKFSTYATWWIRQSINRALADHSKTIRIPVHIIDSICKINKLYRELYQNSEDEPDFDEISSNLNIPGDKIADFLAMTKEPISIDISFRDDDSQLKDFIEDINSPNPYEEALHDDLKYLIEKVFSILTEREKEILIKRYGINEEKPRSLEEVGKEFSVSRERVRQIELRAMRKLKKLCRLKWLREFIRDS</sequence>
<dbReference type="InterPro" id="IPR007624">
    <property type="entry name" value="RNA_pol_sigma70_r3"/>
</dbReference>
<feature type="domain" description="RNA polymerase sigma-70" evidence="7">
    <location>
        <begin position="217"/>
        <end position="230"/>
    </location>
</feature>
<protein>
    <recommendedName>
        <fullName evidence="6">RNA polymerase sigma factor</fullName>
    </recommendedName>
</protein>
<dbReference type="PROSITE" id="PS00716">
    <property type="entry name" value="SIGMA70_2"/>
    <property type="match status" value="1"/>
</dbReference>
<dbReference type="FunFam" id="1.10.601.10:FF:000001">
    <property type="entry name" value="RNA polymerase sigma factor SigA"/>
    <property type="match status" value="1"/>
</dbReference>
<name>A0AAU8H0W9_9BACT</name>
<comment type="function">
    <text evidence="6">Sigma factors are initiation factors that promote the attachment of RNA polymerase to specific initiation sites and are then released.</text>
</comment>
<dbReference type="InterPro" id="IPR013324">
    <property type="entry name" value="RNA_pol_sigma_r3/r4-like"/>
</dbReference>
<keyword evidence="5 6" id="KW-0804">Transcription</keyword>
<dbReference type="NCBIfam" id="TIGR02937">
    <property type="entry name" value="sigma70-ECF"/>
    <property type="match status" value="1"/>
</dbReference>
<dbReference type="Pfam" id="PF00140">
    <property type="entry name" value="Sigma70_r1_2"/>
    <property type="match status" value="1"/>
</dbReference>
<dbReference type="GO" id="GO:0006352">
    <property type="term" value="P:DNA-templated transcription initiation"/>
    <property type="evidence" value="ECO:0007669"/>
    <property type="project" value="InterPro"/>
</dbReference>
<keyword evidence="2 6" id="KW-0805">Transcription regulation</keyword>